<feature type="domain" description="Helicase ATP-binding" evidence="19">
    <location>
        <begin position="7"/>
        <end position="310"/>
    </location>
</feature>
<dbReference type="EMBL" id="NEVH01011186">
    <property type="protein sequence ID" value="PNF32201.1"/>
    <property type="molecule type" value="Genomic_DNA"/>
</dbReference>
<feature type="region of interest" description="Disordered" evidence="18">
    <location>
        <begin position="784"/>
        <end position="808"/>
    </location>
</feature>
<dbReference type="HAMAP" id="MF_03065">
    <property type="entry name" value="RTEL1"/>
    <property type="match status" value="1"/>
</dbReference>
<dbReference type="PANTHER" id="PTHR11472:SF34">
    <property type="entry name" value="REGULATOR OF TELOMERE ELONGATION HELICASE 1"/>
    <property type="match status" value="1"/>
</dbReference>
<dbReference type="InParanoid" id="A0A2J7QUE4"/>
<dbReference type="InterPro" id="IPR013020">
    <property type="entry name" value="Rad3/Chl1-like"/>
</dbReference>
<keyword evidence="14 17" id="KW-0539">Nucleus</keyword>
<dbReference type="CDD" id="cd18788">
    <property type="entry name" value="SF2_C_XPD"/>
    <property type="match status" value="1"/>
</dbReference>
<keyword evidence="21" id="KW-1185">Reference proteome</keyword>
<dbReference type="SMART" id="SM00491">
    <property type="entry name" value="HELICc2"/>
    <property type="match status" value="1"/>
</dbReference>
<dbReference type="GO" id="GO:0090657">
    <property type="term" value="P:telomeric loop disassembly"/>
    <property type="evidence" value="ECO:0007669"/>
    <property type="project" value="TreeGrafter"/>
</dbReference>
<dbReference type="GO" id="GO:0005524">
    <property type="term" value="F:ATP binding"/>
    <property type="evidence" value="ECO:0007669"/>
    <property type="project" value="UniProtKB-UniRule"/>
</dbReference>
<dbReference type="InterPro" id="IPR045028">
    <property type="entry name" value="DinG/Rad3-like"/>
</dbReference>
<evidence type="ECO:0000256" key="1">
    <source>
        <dbReference type="ARBA" id="ARBA00004123"/>
    </source>
</evidence>
<dbReference type="Proteomes" id="UP000235965">
    <property type="component" value="Unassembled WGS sequence"/>
</dbReference>
<keyword evidence="10 17" id="KW-0411">Iron-sulfur</keyword>
<evidence type="ECO:0000256" key="16">
    <source>
        <dbReference type="ARBA" id="ARBA00073810"/>
    </source>
</evidence>
<comment type="caution">
    <text evidence="20">The sequence shown here is derived from an EMBL/GenBank/DDBJ whole genome shotgun (WGS) entry which is preliminary data.</text>
</comment>
<evidence type="ECO:0000256" key="18">
    <source>
        <dbReference type="SAM" id="MobiDB-lite"/>
    </source>
</evidence>
<evidence type="ECO:0000259" key="19">
    <source>
        <dbReference type="PROSITE" id="PS51193"/>
    </source>
</evidence>
<sequence length="1002" mass="111228">MPEYMINGIPVNFPFEPYSVQSAYMEKVLECLKKRESGMLESPTGTGKTLSLLCASLSWLSLRKAQQQAESLVVHRLPDGDFVTGLQNSLVEAAGPLNMPRAGTSSWESGGTQIIYASRTHSQLSQAIQELKKTGYTHTKMAVLGSRDQMCIHPEVSKEENNIAKMHKCQAYTKSHACYFYSNLERKKTDPALRDVGILDIEDLVKLGQKQRVCPYFLARDLRKDADVIFMPYNYILDQKHLKSHGVELTNNVVILDEAHNVEKICEESVSICIRSTDVALCIQEITQVMESLYGNGESSAEFSQRGDATQPDFSPEELCILKTVFLEVEKAIDDIPVESGGSTFDGGFIVELLAKAQVTYEKSHLLLDLLVKIVQYLSVTGNSPFRYKGAAIQKFVELLKIVFRASNERTVHIGQLKRCFKVHVTDEEPKKSKLKSDSWGGAKTSASIVKERVITYLCFSPAFGMKQLLENDPHCVILTSGTLSPLSSLMSELGIPIPVTLENPHVIGSGQVFVSVISTGPDGFALNSSYNTRNDPQYISSLGMTVLNVCRIVPHGILVFFPSYPVLYKCRDEWQQSGLWSKVAAHKPIFVEPRSRDGFHSTISEYYNKVQDPATRGACFMAVTRGKVSEGLDFMDVNGRAVIVTGLPYPPLMDTYVKLKRSYLRENQGKNGTQCLTADEWYLLEATRAVNQAIGRVIRHKDDYGAILLCDQRFQGLSFKAALSSWVRPHMKMHNSFGLMIRELKQFFVNAEKTLPPPRVKAPSCELKAPPVAASFDMTAKRSSTVSRTGNAAPQVSSSSSTSEWSPDDYLATAASSLPAEKKTDLFEALEKPTTVINLNDTSAVSCGKSLFKWGDSELPRAKKMKLKVAPPKVIVSSFQDSVDLSAGEGGRAKSNPSHSTSKPGSSKDKAPVSSAPKVQEIGSYLMEVKKSLDTVTYQRFSKLTRAYDKEKDFAALLTALWEVMMGDGRNLRHLFKGYRRFLRASHKTKFDAYCATMIPE</sequence>
<evidence type="ECO:0000313" key="20">
    <source>
        <dbReference type="EMBL" id="PNF32201.1"/>
    </source>
</evidence>
<comment type="function">
    <text evidence="17">A probable ATP-dependent DNA helicase implicated in DNA repair and the maintenance of genomic stability. Acts as an anti-recombinase to counteract toxic recombination and limit crossover during meiosis. Regulates meiotic recombination and crossover homeostasis by physically dissociating strand invasion events and thereby promotes noncrossover repair by meiotic synthesis dependent strand annealing (SDSA) as well as disassembly of D loop recombination intermediates.</text>
</comment>
<dbReference type="GO" id="GO:0070182">
    <property type="term" value="F:DNA polymerase binding"/>
    <property type="evidence" value="ECO:0007669"/>
    <property type="project" value="TreeGrafter"/>
</dbReference>
<dbReference type="InterPro" id="IPR014013">
    <property type="entry name" value="Helic_SF1/SF2_ATP-bd_DinG/Rad3"/>
</dbReference>
<comment type="similarity">
    <text evidence="17">Belongs to the helicase family. RAD3/XPD subfamily.</text>
</comment>
<evidence type="ECO:0000256" key="6">
    <source>
        <dbReference type="ARBA" id="ARBA00022801"/>
    </source>
</evidence>
<organism evidence="20 21">
    <name type="scientific">Cryptotermes secundus</name>
    <dbReference type="NCBI Taxonomy" id="105785"/>
    <lineage>
        <taxon>Eukaryota</taxon>
        <taxon>Metazoa</taxon>
        <taxon>Ecdysozoa</taxon>
        <taxon>Arthropoda</taxon>
        <taxon>Hexapoda</taxon>
        <taxon>Insecta</taxon>
        <taxon>Pterygota</taxon>
        <taxon>Neoptera</taxon>
        <taxon>Polyneoptera</taxon>
        <taxon>Dictyoptera</taxon>
        <taxon>Blattodea</taxon>
        <taxon>Blattoidea</taxon>
        <taxon>Termitoidae</taxon>
        <taxon>Kalotermitidae</taxon>
        <taxon>Cryptotermitinae</taxon>
        <taxon>Cryptotermes</taxon>
    </lineage>
</organism>
<dbReference type="InterPro" id="IPR057498">
    <property type="entry name" value="Rtel1_ARCH"/>
</dbReference>
<keyword evidence="4 17" id="KW-0547">Nucleotide-binding</keyword>
<evidence type="ECO:0000256" key="3">
    <source>
        <dbReference type="ARBA" id="ARBA00022723"/>
    </source>
</evidence>
<feature type="binding site" evidence="17">
    <location>
        <position position="151"/>
    </location>
    <ligand>
        <name>[4Fe-4S] cluster</name>
        <dbReference type="ChEBI" id="CHEBI:49883"/>
    </ligand>
</feature>
<name>A0A2J7QUE4_9NEOP</name>
<dbReference type="Pfam" id="PF06733">
    <property type="entry name" value="DEAD_2"/>
    <property type="match status" value="1"/>
</dbReference>
<evidence type="ECO:0000313" key="21">
    <source>
        <dbReference type="Proteomes" id="UP000235965"/>
    </source>
</evidence>
<dbReference type="GO" id="GO:0003678">
    <property type="term" value="F:DNA helicase activity"/>
    <property type="evidence" value="ECO:0007669"/>
    <property type="project" value="UniProtKB-UniRule"/>
</dbReference>
<dbReference type="GO" id="GO:0046872">
    <property type="term" value="F:metal ion binding"/>
    <property type="evidence" value="ECO:0007669"/>
    <property type="project" value="UniProtKB-UniRule"/>
</dbReference>
<keyword evidence="7 17" id="KW-0347">Helicase</keyword>
<feature type="compositionally biased region" description="Polar residues" evidence="18">
    <location>
        <begin position="784"/>
        <end position="797"/>
    </location>
</feature>
<dbReference type="InterPro" id="IPR030845">
    <property type="entry name" value="RTEL1"/>
</dbReference>
<dbReference type="GO" id="GO:0006260">
    <property type="term" value="P:DNA replication"/>
    <property type="evidence" value="ECO:0007669"/>
    <property type="project" value="InterPro"/>
</dbReference>
<protein>
    <recommendedName>
        <fullName evidence="16 17">Regulator of telomere elongation helicase 1 homolog</fullName>
        <ecNumber evidence="17">5.6.2.-</ecNumber>
    </recommendedName>
</protein>
<dbReference type="Pfam" id="PF23116">
    <property type="entry name" value="HHD_RTEL1"/>
    <property type="match status" value="1"/>
</dbReference>
<proteinExistence type="inferred from homology"/>
<evidence type="ECO:0000256" key="8">
    <source>
        <dbReference type="ARBA" id="ARBA00022840"/>
    </source>
</evidence>
<dbReference type="InterPro" id="IPR010614">
    <property type="entry name" value="RAD3-like_helicase_DEAD"/>
</dbReference>
<evidence type="ECO:0000256" key="2">
    <source>
        <dbReference type="ARBA" id="ARBA00022485"/>
    </source>
</evidence>
<dbReference type="PANTHER" id="PTHR11472">
    <property type="entry name" value="DNA REPAIR DEAD HELICASE RAD3/XP-D SUBFAMILY MEMBER"/>
    <property type="match status" value="1"/>
</dbReference>
<dbReference type="EMBL" id="NEVH01011186">
    <property type="protein sequence ID" value="PNF32200.1"/>
    <property type="molecule type" value="Genomic_DNA"/>
</dbReference>
<evidence type="ECO:0000256" key="9">
    <source>
        <dbReference type="ARBA" id="ARBA00023004"/>
    </source>
</evidence>
<dbReference type="Pfam" id="PF23109">
    <property type="entry name" value="ARCH_RTEL1"/>
    <property type="match status" value="1"/>
</dbReference>
<evidence type="ECO:0000256" key="14">
    <source>
        <dbReference type="ARBA" id="ARBA00023242"/>
    </source>
</evidence>
<keyword evidence="6 17" id="KW-0378">Hydrolase</keyword>
<dbReference type="GO" id="GO:0005634">
    <property type="term" value="C:nucleus"/>
    <property type="evidence" value="ECO:0007669"/>
    <property type="project" value="UniProtKB-SubCell"/>
</dbReference>
<dbReference type="InterPro" id="IPR006555">
    <property type="entry name" value="ATP-dep_Helicase_C"/>
</dbReference>
<dbReference type="SUPFAM" id="SSF52540">
    <property type="entry name" value="P-loop containing nucleoside triphosphate hydrolases"/>
    <property type="match status" value="1"/>
</dbReference>
<dbReference type="GO" id="GO:0010569">
    <property type="term" value="P:regulation of double-strand break repair via homologous recombination"/>
    <property type="evidence" value="ECO:0007669"/>
    <property type="project" value="UniProtKB-UniRule"/>
</dbReference>
<feature type="region of interest" description="Disordered" evidence="18">
    <location>
        <begin position="887"/>
        <end position="918"/>
    </location>
</feature>
<keyword evidence="8 17" id="KW-0067">ATP-binding</keyword>
<dbReference type="OrthoDB" id="19182at2759"/>
<accession>A0A2J7QUE4</accession>
<dbReference type="EC" id="5.6.2.-" evidence="17"/>
<dbReference type="Gene3D" id="1.20.1160.20">
    <property type="match status" value="1"/>
</dbReference>
<evidence type="ECO:0000256" key="5">
    <source>
        <dbReference type="ARBA" id="ARBA00022763"/>
    </source>
</evidence>
<keyword evidence="12 17" id="KW-0234">DNA repair</keyword>
<dbReference type="InterPro" id="IPR006554">
    <property type="entry name" value="Helicase-like_DEXD_c2"/>
</dbReference>
<keyword evidence="5 17" id="KW-0227">DNA damage</keyword>
<dbReference type="SMART" id="SM00488">
    <property type="entry name" value="DEXDc2"/>
    <property type="match status" value="1"/>
</dbReference>
<keyword evidence="13 17" id="KW-0413">Isomerase</keyword>
<keyword evidence="3 17" id="KW-0479">Metal-binding</keyword>
<dbReference type="FunCoup" id="A0A2J7QUE4">
    <property type="interactions" value="1597"/>
</dbReference>
<evidence type="ECO:0000256" key="7">
    <source>
        <dbReference type="ARBA" id="ARBA00022806"/>
    </source>
</evidence>
<dbReference type="GO" id="GO:0006310">
    <property type="term" value="P:DNA recombination"/>
    <property type="evidence" value="ECO:0007669"/>
    <property type="project" value="InterPro"/>
</dbReference>
<dbReference type="GO" id="GO:0045910">
    <property type="term" value="P:negative regulation of DNA recombination"/>
    <property type="evidence" value="ECO:0007669"/>
    <property type="project" value="TreeGrafter"/>
</dbReference>
<dbReference type="AlphaFoldDB" id="A0A2J7QUE4"/>
<keyword evidence="9 17" id="KW-0408">Iron</keyword>
<comment type="catalytic activity">
    <reaction evidence="15 17">
        <text>ATP + H2O = ADP + phosphate + H(+)</text>
        <dbReference type="Rhea" id="RHEA:13065"/>
        <dbReference type="ChEBI" id="CHEBI:15377"/>
        <dbReference type="ChEBI" id="CHEBI:15378"/>
        <dbReference type="ChEBI" id="CHEBI:30616"/>
        <dbReference type="ChEBI" id="CHEBI:43474"/>
        <dbReference type="ChEBI" id="CHEBI:456216"/>
    </reaction>
</comment>
<reference evidence="20 21" key="1">
    <citation type="submission" date="2017-12" db="EMBL/GenBank/DDBJ databases">
        <title>Hemimetabolous genomes reveal molecular basis of termite eusociality.</title>
        <authorList>
            <person name="Harrison M.C."/>
            <person name="Jongepier E."/>
            <person name="Robertson H.M."/>
            <person name="Arning N."/>
            <person name="Bitard-Feildel T."/>
            <person name="Chao H."/>
            <person name="Childers C.P."/>
            <person name="Dinh H."/>
            <person name="Doddapaneni H."/>
            <person name="Dugan S."/>
            <person name="Gowin J."/>
            <person name="Greiner C."/>
            <person name="Han Y."/>
            <person name="Hu H."/>
            <person name="Hughes D.S.T."/>
            <person name="Huylmans A.-K."/>
            <person name="Kemena C."/>
            <person name="Kremer L.P.M."/>
            <person name="Lee S.L."/>
            <person name="Lopez-Ezquerra A."/>
            <person name="Mallet L."/>
            <person name="Monroy-Kuhn J.M."/>
            <person name="Moser A."/>
            <person name="Murali S.C."/>
            <person name="Muzny D.M."/>
            <person name="Otani S."/>
            <person name="Piulachs M.-D."/>
            <person name="Poelchau M."/>
            <person name="Qu J."/>
            <person name="Schaub F."/>
            <person name="Wada-Katsumata A."/>
            <person name="Worley K.C."/>
            <person name="Xie Q."/>
            <person name="Ylla G."/>
            <person name="Poulsen M."/>
            <person name="Gibbs R.A."/>
            <person name="Schal C."/>
            <person name="Richards S."/>
            <person name="Belles X."/>
            <person name="Korb J."/>
            <person name="Bornberg-Bauer E."/>
        </authorList>
    </citation>
    <scope>NUCLEOTIDE SEQUENCE [LARGE SCALE GENOMIC DNA]</scope>
    <source>
        <tissue evidence="20">Whole body</tissue>
    </source>
</reference>
<dbReference type="FunFam" id="3.40.50.300:FF:000431">
    <property type="entry name" value="Regulator of telomere elongation helicase 1"/>
    <property type="match status" value="1"/>
</dbReference>
<evidence type="ECO:0000256" key="11">
    <source>
        <dbReference type="ARBA" id="ARBA00023125"/>
    </source>
</evidence>
<comment type="subcellular location">
    <subcellularLocation>
        <location evidence="1 17">Nucleus</location>
    </subcellularLocation>
</comment>
<evidence type="ECO:0000256" key="4">
    <source>
        <dbReference type="ARBA" id="ARBA00022741"/>
    </source>
</evidence>
<feature type="binding site" evidence="17">
    <location>
        <position position="178"/>
    </location>
    <ligand>
        <name>[4Fe-4S] cluster</name>
        <dbReference type="ChEBI" id="CHEBI:49883"/>
    </ligand>
</feature>
<dbReference type="GO" id="GO:0016818">
    <property type="term" value="F:hydrolase activity, acting on acid anhydrides, in phosphorus-containing anhydrides"/>
    <property type="evidence" value="ECO:0007669"/>
    <property type="project" value="InterPro"/>
</dbReference>
<dbReference type="GO" id="GO:1904430">
    <property type="term" value="P:negative regulation of t-circle formation"/>
    <property type="evidence" value="ECO:0007669"/>
    <property type="project" value="TreeGrafter"/>
</dbReference>
<evidence type="ECO:0000256" key="15">
    <source>
        <dbReference type="ARBA" id="ARBA00049360"/>
    </source>
</evidence>
<evidence type="ECO:0000256" key="17">
    <source>
        <dbReference type="HAMAP-Rule" id="MF_03065"/>
    </source>
</evidence>
<dbReference type="InterPro" id="IPR027417">
    <property type="entry name" value="P-loop_NTPase"/>
</dbReference>
<evidence type="ECO:0000256" key="12">
    <source>
        <dbReference type="ARBA" id="ARBA00023204"/>
    </source>
</evidence>
<feature type="compositionally biased region" description="Polar residues" evidence="18">
    <location>
        <begin position="896"/>
        <end position="906"/>
    </location>
</feature>
<keyword evidence="2 17" id="KW-0004">4Fe-4S</keyword>
<dbReference type="GO" id="GO:0006281">
    <property type="term" value="P:DNA repair"/>
    <property type="evidence" value="ECO:0007669"/>
    <property type="project" value="UniProtKB-UniRule"/>
</dbReference>
<dbReference type="PROSITE" id="PS51193">
    <property type="entry name" value="HELICASE_ATP_BIND_2"/>
    <property type="match status" value="1"/>
</dbReference>
<dbReference type="GO" id="GO:0003677">
    <property type="term" value="F:DNA binding"/>
    <property type="evidence" value="ECO:0007669"/>
    <property type="project" value="UniProtKB-UniRule"/>
</dbReference>
<dbReference type="STRING" id="105785.A0A2J7QUE4"/>
<gene>
    <name evidence="20" type="ORF">B7P43_G00734</name>
</gene>
<keyword evidence="11 17" id="KW-0238">DNA-binding</keyword>
<evidence type="ECO:0000256" key="10">
    <source>
        <dbReference type="ARBA" id="ARBA00023014"/>
    </source>
</evidence>
<dbReference type="Gene3D" id="3.40.50.300">
    <property type="entry name" value="P-loop containing nucleotide triphosphate hydrolases"/>
    <property type="match status" value="2"/>
</dbReference>
<feature type="binding site" evidence="17">
    <location>
        <position position="214"/>
    </location>
    <ligand>
        <name>[4Fe-4S] cluster</name>
        <dbReference type="ChEBI" id="CHEBI:49883"/>
    </ligand>
</feature>
<dbReference type="Pfam" id="PF13307">
    <property type="entry name" value="Helicase_C_2"/>
    <property type="match status" value="1"/>
</dbReference>
<dbReference type="GO" id="GO:0051539">
    <property type="term" value="F:4 iron, 4 sulfur cluster binding"/>
    <property type="evidence" value="ECO:0007669"/>
    <property type="project" value="UniProtKB-UniRule"/>
</dbReference>
<dbReference type="NCBIfam" id="TIGR00604">
    <property type="entry name" value="rad3"/>
    <property type="match status" value="1"/>
</dbReference>
<feature type="binding site" evidence="17">
    <location>
        <position position="169"/>
    </location>
    <ligand>
        <name>[4Fe-4S] cluster</name>
        <dbReference type="ChEBI" id="CHEBI:49883"/>
    </ligand>
</feature>
<evidence type="ECO:0000256" key="13">
    <source>
        <dbReference type="ARBA" id="ARBA00023235"/>
    </source>
</evidence>